<feature type="transmembrane region" description="Helical" evidence="6">
    <location>
        <begin position="205"/>
        <end position="233"/>
    </location>
</feature>
<evidence type="ECO:0000256" key="2">
    <source>
        <dbReference type="ARBA" id="ARBA00022475"/>
    </source>
</evidence>
<gene>
    <name evidence="7" type="ORF">HNQ77_004277</name>
</gene>
<dbReference type="RefSeq" id="WP_082125257.1">
    <property type="nucleotide sequence ID" value="NZ_JACHEK010000009.1"/>
</dbReference>
<accession>A0A841K038</accession>
<feature type="transmembrane region" description="Helical" evidence="6">
    <location>
        <begin position="172"/>
        <end position="193"/>
    </location>
</feature>
<feature type="transmembrane region" description="Helical" evidence="6">
    <location>
        <begin position="24"/>
        <end position="44"/>
    </location>
</feature>
<feature type="transmembrane region" description="Helical" evidence="6">
    <location>
        <begin position="253"/>
        <end position="275"/>
    </location>
</feature>
<proteinExistence type="predicted"/>
<evidence type="ECO:0000256" key="1">
    <source>
        <dbReference type="ARBA" id="ARBA00004651"/>
    </source>
</evidence>
<reference evidence="7 8" key="1">
    <citation type="submission" date="2020-08" db="EMBL/GenBank/DDBJ databases">
        <title>Genomic Encyclopedia of Type Strains, Phase IV (KMG-IV): sequencing the most valuable type-strain genomes for metagenomic binning, comparative biology and taxonomic classification.</title>
        <authorList>
            <person name="Goeker M."/>
        </authorList>
    </citation>
    <scope>NUCLEOTIDE SEQUENCE [LARGE SCALE GENOMIC DNA]</scope>
    <source>
        <strain evidence="7 8">DSM 103733</strain>
    </source>
</reference>
<organism evidence="7 8">
    <name type="scientific">Silvibacterium bohemicum</name>
    <dbReference type="NCBI Taxonomy" id="1577686"/>
    <lineage>
        <taxon>Bacteria</taxon>
        <taxon>Pseudomonadati</taxon>
        <taxon>Acidobacteriota</taxon>
        <taxon>Terriglobia</taxon>
        <taxon>Terriglobales</taxon>
        <taxon>Acidobacteriaceae</taxon>
        <taxon>Silvibacterium</taxon>
    </lineage>
</organism>
<comment type="subcellular location">
    <subcellularLocation>
        <location evidence="1">Cell membrane</location>
        <topology evidence="1">Multi-pass membrane protein</topology>
    </subcellularLocation>
</comment>
<dbReference type="GO" id="GO:0005886">
    <property type="term" value="C:plasma membrane"/>
    <property type="evidence" value="ECO:0007669"/>
    <property type="project" value="UniProtKB-SubCell"/>
</dbReference>
<keyword evidence="4 6" id="KW-1133">Transmembrane helix</keyword>
<keyword evidence="5 6" id="KW-0472">Membrane</keyword>
<evidence type="ECO:0000256" key="6">
    <source>
        <dbReference type="SAM" id="Phobius"/>
    </source>
</evidence>
<keyword evidence="8" id="KW-1185">Reference proteome</keyword>
<comment type="caution">
    <text evidence="7">The sequence shown here is derived from an EMBL/GenBank/DDBJ whole genome shotgun (WGS) entry which is preliminary data.</text>
</comment>
<keyword evidence="2" id="KW-1003">Cell membrane</keyword>
<evidence type="ECO:0000313" key="7">
    <source>
        <dbReference type="EMBL" id="MBB6146305.1"/>
    </source>
</evidence>
<evidence type="ECO:0000256" key="4">
    <source>
        <dbReference type="ARBA" id="ARBA00022989"/>
    </source>
</evidence>
<keyword evidence="3 6" id="KW-0812">Transmembrane</keyword>
<name>A0A841K038_9BACT</name>
<sequence length="300" mass="34136">MIDLIQIDPIQTDPVQAAILNWDFPPIVCTALALTAIIYTRGWMRIRKTRPRLFPPWRLWCFLAGIAFLVIGVASPLDTLGDQLLFMHMAQHYVFMSVAPPLIVLAAPTVPMLRGLPRWFVRPVLGPLLRQRWLRGFFHGLMNLRVAWLLMNVSYMAWHIPAAYEFALSSENWHNCEHACFFFTSLIFWWPIIEPWPSRFRSSRWLLLPYLLTADIVNTIVSASLVFSGRVIYPSYAAQPRAFGISALSDQAAAGAFMWVLGSTVFLVPVFIITLEQLSNRGRFSRGARAARALGSHSTY</sequence>
<evidence type="ECO:0000256" key="5">
    <source>
        <dbReference type="ARBA" id="ARBA00023136"/>
    </source>
</evidence>
<dbReference type="AlphaFoldDB" id="A0A841K038"/>
<dbReference type="Pfam" id="PF09678">
    <property type="entry name" value="Caa3_CtaG"/>
    <property type="match status" value="1"/>
</dbReference>
<protein>
    <submittedName>
        <fullName evidence="7">Cytochrome c oxidase assembly factor CtaG</fullName>
    </submittedName>
</protein>
<feature type="transmembrane region" description="Helical" evidence="6">
    <location>
        <begin position="56"/>
        <end position="74"/>
    </location>
</feature>
<dbReference type="OrthoDB" id="9808789at2"/>
<feature type="transmembrane region" description="Helical" evidence="6">
    <location>
        <begin position="137"/>
        <end position="160"/>
    </location>
</feature>
<dbReference type="EMBL" id="JACHEK010000009">
    <property type="protein sequence ID" value="MBB6146305.1"/>
    <property type="molecule type" value="Genomic_DNA"/>
</dbReference>
<dbReference type="InterPro" id="IPR019108">
    <property type="entry name" value="Caa3_assmbl_CtaG-rel"/>
</dbReference>
<evidence type="ECO:0000256" key="3">
    <source>
        <dbReference type="ARBA" id="ARBA00022692"/>
    </source>
</evidence>
<feature type="transmembrane region" description="Helical" evidence="6">
    <location>
        <begin position="94"/>
        <end position="116"/>
    </location>
</feature>
<evidence type="ECO:0000313" key="8">
    <source>
        <dbReference type="Proteomes" id="UP000538666"/>
    </source>
</evidence>
<dbReference type="Proteomes" id="UP000538666">
    <property type="component" value="Unassembled WGS sequence"/>
</dbReference>